<name>A0A1H0SKJ7_9BACT</name>
<dbReference type="OrthoDB" id="9815497at2"/>
<evidence type="ECO:0000313" key="2">
    <source>
        <dbReference type="Proteomes" id="UP000199073"/>
    </source>
</evidence>
<evidence type="ECO:0000313" key="1">
    <source>
        <dbReference type="EMBL" id="SDP42049.1"/>
    </source>
</evidence>
<organism evidence="1 2">
    <name type="scientific">Desulforhopalus singaporensis</name>
    <dbReference type="NCBI Taxonomy" id="91360"/>
    <lineage>
        <taxon>Bacteria</taxon>
        <taxon>Pseudomonadati</taxon>
        <taxon>Thermodesulfobacteriota</taxon>
        <taxon>Desulfobulbia</taxon>
        <taxon>Desulfobulbales</taxon>
        <taxon>Desulfocapsaceae</taxon>
        <taxon>Desulforhopalus</taxon>
    </lineage>
</organism>
<dbReference type="EMBL" id="FNJI01000019">
    <property type="protein sequence ID" value="SDP42049.1"/>
    <property type="molecule type" value="Genomic_DNA"/>
</dbReference>
<accession>A0A1H0SKJ7</accession>
<protein>
    <submittedName>
        <fullName evidence="1">Xanthine dehydrogenase accessory factor</fullName>
    </submittedName>
</protein>
<dbReference type="InterPro" id="IPR017695">
    <property type="entry name" value="Se-dep_Mo_hydrolase_YqeB"/>
</dbReference>
<dbReference type="NCBIfam" id="TIGR03309">
    <property type="entry name" value="matur_yqeB"/>
    <property type="match status" value="1"/>
</dbReference>
<keyword evidence="2" id="KW-1185">Reference proteome</keyword>
<reference evidence="1 2" key="1">
    <citation type="submission" date="2016-10" db="EMBL/GenBank/DDBJ databases">
        <authorList>
            <person name="de Groot N.N."/>
        </authorList>
    </citation>
    <scope>NUCLEOTIDE SEQUENCE [LARGE SCALE GENOMIC DNA]</scope>
    <source>
        <strain evidence="1 2">DSM 12130</strain>
    </source>
</reference>
<sequence length="265" mass="28050">MLNNLSIIIKGAGEMASGIAWRLYRAGFRNISMLEIANPLAVRRTVCFCEAVYDSRTTVDGIEAILTTNDQEMDTALAGKKIPVVVDPEWTTIARRKPQVVIDAILAKKNLGTRIDEADLVIGLGPGFVAGEDVDVVVETNRGPNGGRLLYRGSAEKNTGVPGKVMGIDRDRVLRAPAGGLFLEALTIGDSVKAGETVGHVGKVAVKASTSGIVRGLIRDGITVGEYLKIGDIEPRDNVDIALVSDKSLGLGGAVLEAVMAKFNI</sequence>
<dbReference type="Proteomes" id="UP000199073">
    <property type="component" value="Unassembled WGS sequence"/>
</dbReference>
<dbReference type="RefSeq" id="WP_092223718.1">
    <property type="nucleotide sequence ID" value="NZ_FNJI01000019.1"/>
</dbReference>
<dbReference type="AlphaFoldDB" id="A0A1H0SKJ7"/>
<dbReference type="Gene3D" id="3.40.630.10">
    <property type="entry name" value="Zn peptidases"/>
    <property type="match status" value="1"/>
</dbReference>
<dbReference type="STRING" id="91360.SAMN05660330_02716"/>
<proteinExistence type="predicted"/>
<gene>
    <name evidence="1" type="ORF">SAMN05660330_02716</name>
</gene>